<dbReference type="InterPro" id="IPR002410">
    <property type="entry name" value="Peptidase_S33"/>
</dbReference>
<evidence type="ECO:0000256" key="2">
    <source>
        <dbReference type="ARBA" id="ARBA00022801"/>
    </source>
</evidence>
<evidence type="ECO:0000313" key="4">
    <source>
        <dbReference type="EMBL" id="KAK7741493.1"/>
    </source>
</evidence>
<evidence type="ECO:0000256" key="1">
    <source>
        <dbReference type="ARBA" id="ARBA00010088"/>
    </source>
</evidence>
<comment type="similarity">
    <text evidence="1">Belongs to the peptidase S33 family.</text>
</comment>
<feature type="domain" description="AB hydrolase-1" evidence="3">
    <location>
        <begin position="71"/>
        <end position="222"/>
    </location>
</feature>
<dbReference type="InterPro" id="IPR051601">
    <property type="entry name" value="Serine_prot/Carboxylest_S33"/>
</dbReference>
<dbReference type="Gene3D" id="3.40.50.1820">
    <property type="entry name" value="alpha/beta hydrolase"/>
    <property type="match status" value="2"/>
</dbReference>
<dbReference type="InterPro" id="IPR000073">
    <property type="entry name" value="AB_hydrolase_1"/>
</dbReference>
<reference evidence="4 5" key="1">
    <citation type="submission" date="2024-02" db="EMBL/GenBank/DDBJ databases">
        <title>De novo assembly and annotation of 12 fungi associated with fruit tree decline syndrome in Ontario, Canada.</title>
        <authorList>
            <person name="Sulman M."/>
            <person name="Ellouze W."/>
            <person name="Ilyukhin E."/>
        </authorList>
    </citation>
    <scope>NUCLEOTIDE SEQUENCE [LARGE SCALE GENOMIC DNA]</scope>
    <source>
        <strain evidence="4 5">M169</strain>
    </source>
</reference>
<dbReference type="SUPFAM" id="SSF53474">
    <property type="entry name" value="alpha/beta-Hydrolases"/>
    <property type="match status" value="1"/>
</dbReference>
<organism evidence="4 5">
    <name type="scientific">Diaporthe eres</name>
    <name type="common">Phomopsis oblonga</name>
    <dbReference type="NCBI Taxonomy" id="83184"/>
    <lineage>
        <taxon>Eukaryota</taxon>
        <taxon>Fungi</taxon>
        <taxon>Dikarya</taxon>
        <taxon>Ascomycota</taxon>
        <taxon>Pezizomycotina</taxon>
        <taxon>Sordariomycetes</taxon>
        <taxon>Sordariomycetidae</taxon>
        <taxon>Diaporthales</taxon>
        <taxon>Diaporthaceae</taxon>
        <taxon>Diaporthe</taxon>
        <taxon>Diaporthe eres species complex</taxon>
    </lineage>
</organism>
<accession>A0ABR1PNZ9</accession>
<gene>
    <name evidence="4" type="ORF">SLS63_001049</name>
</gene>
<dbReference type="InterPro" id="IPR029058">
    <property type="entry name" value="AB_hydrolase_fold"/>
</dbReference>
<name>A0ABR1PNZ9_DIAER</name>
<dbReference type="PRINTS" id="PR00793">
    <property type="entry name" value="PROAMNOPTASE"/>
</dbReference>
<keyword evidence="2" id="KW-0378">Hydrolase</keyword>
<sequence>MALEIPKAKLKSFVRHVVPGALLVTEYLFSVPLDYRNPSGKHIQLFARGATKYEVPINPQQSQFQSSLNRPWFVFLQGGPGFGNPEPQDSSLTRFLLNRGYQILFLDYRGVGLSTPVTADTAPTPDASSEEQFEYLKFFRQVDNVRDCEAVRKCLTDNFDESKRKWSIFGQSFGGFVCLSYLSQHPEGLNEVFMTGGLAPISKTPEQVYQATFQKVFERNMAYYRKFPEDVTAVRRVAGFLHSRPDKGVRLPGGGLLTARRLLTLGHMFGLHGGLDNVHSMILRLNLDLEQFGLLTRPTLLQFESYLPFDTAPIYAVLHEAIYCYKKGIKSDWAAQRVGQQLENFRWLDPDFSAFDNAAEPAAPPLCFSGEMIFPFMFDDYPELARIRAAADALAGHDGWDDLYDESRLRLNQVPVYAASFIEDMYVESELARDTARRINLIRVLETNTMYHNAIRARPDEVLPQLFKLRDDAID</sequence>
<dbReference type="Pfam" id="PF00561">
    <property type="entry name" value="Abhydrolase_1"/>
    <property type="match status" value="1"/>
</dbReference>
<dbReference type="EMBL" id="JAKNSF020000002">
    <property type="protein sequence ID" value="KAK7741493.1"/>
    <property type="molecule type" value="Genomic_DNA"/>
</dbReference>
<evidence type="ECO:0000313" key="5">
    <source>
        <dbReference type="Proteomes" id="UP001430848"/>
    </source>
</evidence>
<dbReference type="PANTHER" id="PTHR43248">
    <property type="entry name" value="2-SUCCINYL-6-HYDROXY-2,4-CYCLOHEXADIENE-1-CARBOXYLATE SYNTHASE"/>
    <property type="match status" value="1"/>
</dbReference>
<evidence type="ECO:0000259" key="3">
    <source>
        <dbReference type="Pfam" id="PF00561"/>
    </source>
</evidence>
<protein>
    <recommendedName>
        <fullName evidence="3">AB hydrolase-1 domain-containing protein</fullName>
    </recommendedName>
</protein>
<keyword evidence="5" id="KW-1185">Reference proteome</keyword>
<dbReference type="PANTHER" id="PTHR43248:SF2">
    <property type="entry name" value="PROLYL AMINOPEPTIDASE"/>
    <property type="match status" value="1"/>
</dbReference>
<proteinExistence type="inferred from homology"/>
<comment type="caution">
    <text evidence="4">The sequence shown here is derived from an EMBL/GenBank/DDBJ whole genome shotgun (WGS) entry which is preliminary data.</text>
</comment>
<dbReference type="Proteomes" id="UP001430848">
    <property type="component" value="Unassembled WGS sequence"/>
</dbReference>